<dbReference type="Proteomes" id="UP001169242">
    <property type="component" value="Unassembled WGS sequence"/>
</dbReference>
<sequence>MEYQIIKVFNNNVVLASQEQDQVILVSKGIGFGKKTGDTIKENANIEKVFHELPTDAEHLDLKEMNALTRKIKQVTHKIIQIAEENLGSLNENSEKMLKEHIEFAIERLGMGLTIENPFIEEIIDLYKKEFEIAGIARDYINETIGIDLGEEEQGFIALHLRSATRNKPVTEIMKMTRIYKECLHIVGQQCNVDINHEGVKKEFHTMLKFYIDNGNKYNDIEMLIKKEVAKHLKGAYKAAQMVTVYLEKERKVQFKEGLIAYMAVDIQKLISLSKIK</sequence>
<evidence type="ECO:0000259" key="3">
    <source>
        <dbReference type="PROSITE" id="PS51372"/>
    </source>
</evidence>
<dbReference type="GO" id="GO:0003723">
    <property type="term" value="F:RNA binding"/>
    <property type="evidence" value="ECO:0007669"/>
    <property type="project" value="InterPro"/>
</dbReference>
<dbReference type="SMART" id="SM01061">
    <property type="entry name" value="CAT_RBD"/>
    <property type="match status" value="1"/>
</dbReference>
<dbReference type="SUPFAM" id="SSF50151">
    <property type="entry name" value="SacY-like RNA-binding domain"/>
    <property type="match status" value="1"/>
</dbReference>
<keyword evidence="5" id="KW-1185">Reference proteome</keyword>
<feature type="coiled-coil region" evidence="2">
    <location>
        <begin position="65"/>
        <end position="100"/>
    </location>
</feature>
<name>A0AA42DRV1_9FIRM</name>
<dbReference type="Pfam" id="PF00874">
    <property type="entry name" value="PRD"/>
    <property type="match status" value="1"/>
</dbReference>
<dbReference type="Gene3D" id="2.30.24.10">
    <property type="entry name" value="CAT RNA-binding domain"/>
    <property type="match status" value="1"/>
</dbReference>
<dbReference type="InterPro" id="IPR011608">
    <property type="entry name" value="PRD"/>
</dbReference>
<dbReference type="PROSITE" id="PS51372">
    <property type="entry name" value="PRD_2"/>
    <property type="match status" value="1"/>
</dbReference>
<dbReference type="InterPro" id="IPR004341">
    <property type="entry name" value="CAT_RNA-bd_dom"/>
</dbReference>
<evidence type="ECO:0000313" key="4">
    <source>
        <dbReference type="EMBL" id="MDA3734175.1"/>
    </source>
</evidence>
<dbReference type="Pfam" id="PF03123">
    <property type="entry name" value="CAT_RBD"/>
    <property type="match status" value="1"/>
</dbReference>
<evidence type="ECO:0000313" key="5">
    <source>
        <dbReference type="Proteomes" id="UP001169242"/>
    </source>
</evidence>
<proteinExistence type="predicted"/>
<dbReference type="Gene3D" id="1.10.1790.10">
    <property type="entry name" value="PRD domain"/>
    <property type="match status" value="2"/>
</dbReference>
<dbReference type="EMBL" id="JAQIFT010000074">
    <property type="protein sequence ID" value="MDA3734175.1"/>
    <property type="molecule type" value="Genomic_DNA"/>
</dbReference>
<organism evidence="4 5">
    <name type="scientific">Holtiella tumoricola</name>
    <dbReference type="NCBI Taxonomy" id="3018743"/>
    <lineage>
        <taxon>Bacteria</taxon>
        <taxon>Bacillati</taxon>
        <taxon>Bacillota</taxon>
        <taxon>Clostridia</taxon>
        <taxon>Lachnospirales</taxon>
        <taxon>Cellulosilyticaceae</taxon>
        <taxon>Holtiella</taxon>
    </lineage>
</organism>
<reference evidence="4" key="1">
    <citation type="journal article" date="2023" name="Int. J. Syst. Evol. Microbiol.">
        <title>&lt;i&gt;Holtiella tumoricola&lt;/i&gt; gen. nov. sp. nov., isolated from a human clinical sample.</title>
        <authorList>
            <person name="Allen-Vercoe E."/>
            <person name="Daigneault M.C."/>
            <person name="Vancuren S.J."/>
            <person name="Cochrane K."/>
            <person name="O'Neal L.L."/>
            <person name="Sankaranarayanan K."/>
            <person name="Lawson P.A."/>
        </authorList>
    </citation>
    <scope>NUCLEOTIDE SEQUENCE</scope>
    <source>
        <strain evidence="4">CC70A</strain>
    </source>
</reference>
<dbReference type="SUPFAM" id="SSF63520">
    <property type="entry name" value="PTS-regulatory domain, PRD"/>
    <property type="match status" value="1"/>
</dbReference>
<keyword evidence="2" id="KW-0175">Coiled coil</keyword>
<dbReference type="AlphaFoldDB" id="A0AA42DRV1"/>
<protein>
    <submittedName>
        <fullName evidence="4">PRD domain-containing protein</fullName>
    </submittedName>
</protein>
<dbReference type="RefSeq" id="WP_053982667.1">
    <property type="nucleotide sequence ID" value="NZ_JAQIFT010000074.1"/>
</dbReference>
<dbReference type="InterPro" id="IPR050661">
    <property type="entry name" value="BglG_antiterminators"/>
</dbReference>
<gene>
    <name evidence="4" type="ORF">PBV87_22130</name>
</gene>
<dbReference type="PANTHER" id="PTHR30185">
    <property type="entry name" value="CRYPTIC BETA-GLUCOSIDE BGL OPERON ANTITERMINATOR"/>
    <property type="match status" value="1"/>
</dbReference>
<evidence type="ECO:0000256" key="2">
    <source>
        <dbReference type="SAM" id="Coils"/>
    </source>
</evidence>
<dbReference type="InterPro" id="IPR036650">
    <property type="entry name" value="CAT_RNA-bd_dom_sf"/>
</dbReference>
<accession>A0AA42DRV1</accession>
<evidence type="ECO:0000256" key="1">
    <source>
        <dbReference type="ARBA" id="ARBA00022737"/>
    </source>
</evidence>
<dbReference type="GO" id="GO:0006355">
    <property type="term" value="P:regulation of DNA-templated transcription"/>
    <property type="evidence" value="ECO:0007669"/>
    <property type="project" value="InterPro"/>
</dbReference>
<dbReference type="PANTHER" id="PTHR30185:SF15">
    <property type="entry name" value="CRYPTIC BETA-GLUCOSIDE BGL OPERON ANTITERMINATOR"/>
    <property type="match status" value="1"/>
</dbReference>
<dbReference type="InterPro" id="IPR036634">
    <property type="entry name" value="PRD_sf"/>
</dbReference>
<keyword evidence="1" id="KW-0677">Repeat</keyword>
<comment type="caution">
    <text evidence="4">The sequence shown here is derived from an EMBL/GenBank/DDBJ whole genome shotgun (WGS) entry which is preliminary data.</text>
</comment>
<feature type="domain" description="PRD" evidence="3">
    <location>
        <begin position="67"/>
        <end position="171"/>
    </location>
</feature>